<dbReference type="GO" id="GO:0006508">
    <property type="term" value="P:proteolysis"/>
    <property type="evidence" value="ECO:0007669"/>
    <property type="project" value="TreeGrafter"/>
</dbReference>
<dbReference type="Proteomes" id="UP000887574">
    <property type="component" value="Unplaced"/>
</dbReference>
<dbReference type="GO" id="GO:0008270">
    <property type="term" value="F:zinc ion binding"/>
    <property type="evidence" value="ECO:0007669"/>
    <property type="project" value="TreeGrafter"/>
</dbReference>
<organism evidence="2 3">
    <name type="scientific">Ditylenchus dipsaci</name>
    <dbReference type="NCBI Taxonomy" id="166011"/>
    <lineage>
        <taxon>Eukaryota</taxon>
        <taxon>Metazoa</taxon>
        <taxon>Ecdysozoa</taxon>
        <taxon>Nematoda</taxon>
        <taxon>Chromadorea</taxon>
        <taxon>Rhabditida</taxon>
        <taxon>Tylenchina</taxon>
        <taxon>Tylenchomorpha</taxon>
        <taxon>Sphaerularioidea</taxon>
        <taxon>Anguinidae</taxon>
        <taxon>Anguininae</taxon>
        <taxon>Ditylenchus</taxon>
    </lineage>
</organism>
<keyword evidence="2" id="KW-1185">Reference proteome</keyword>
<dbReference type="InterPro" id="IPR050344">
    <property type="entry name" value="Peptidase_M1_aminopeptidases"/>
</dbReference>
<dbReference type="PANTHER" id="PTHR11533">
    <property type="entry name" value="PROTEASE M1 ZINC METALLOPROTEASE"/>
    <property type="match status" value="1"/>
</dbReference>
<dbReference type="GO" id="GO:0070006">
    <property type="term" value="F:metalloaminopeptidase activity"/>
    <property type="evidence" value="ECO:0007669"/>
    <property type="project" value="TreeGrafter"/>
</dbReference>
<evidence type="ECO:0000313" key="2">
    <source>
        <dbReference type="Proteomes" id="UP000887574"/>
    </source>
</evidence>
<sequence>MPTYGRFAGELAEPLSVHRLARLPNDVVPIWYNLTLVTYVPGYIKFAQEKNQTFTGHLTIKVHALHSTNKIELHAKDLTVPSTGTEVFVDSSEQTDHSQNSSQSGVIKVTNVDVDNNLERVVIKLSPGLIEGNDYYVKFHYNGKILDDEQGFYYSSYIAKSDGKQRYLASTHMEPNSARYMVPCFDEPHLKATGLKQRDEDWTETTFDETPVMSSYLLAVVVSDYSYHESYVKSFNGQNIRFRVYANENDTK</sequence>
<reference evidence="3" key="1">
    <citation type="submission" date="2022-11" db="UniProtKB">
        <authorList>
            <consortium name="WormBaseParasite"/>
        </authorList>
    </citation>
    <scope>IDENTIFICATION</scope>
</reference>
<name>A0A915CXP4_9BILA</name>
<evidence type="ECO:0000313" key="3">
    <source>
        <dbReference type="WBParaSite" id="jg13690"/>
    </source>
</evidence>
<feature type="domain" description="Aminopeptidase N-like N-terminal" evidence="1">
    <location>
        <begin position="29"/>
        <end position="193"/>
    </location>
</feature>
<dbReference type="InterPro" id="IPR045357">
    <property type="entry name" value="Aminopeptidase_N-like_N"/>
</dbReference>
<evidence type="ECO:0000259" key="1">
    <source>
        <dbReference type="Pfam" id="PF17900"/>
    </source>
</evidence>
<dbReference type="GO" id="GO:0042277">
    <property type="term" value="F:peptide binding"/>
    <property type="evidence" value="ECO:0007669"/>
    <property type="project" value="TreeGrafter"/>
</dbReference>
<protein>
    <submittedName>
        <fullName evidence="3">Aminopeptidase N-like N-terminal domain-containing protein</fullName>
    </submittedName>
</protein>
<dbReference type="SUPFAM" id="SSF63737">
    <property type="entry name" value="Leukotriene A4 hydrolase N-terminal domain"/>
    <property type="match status" value="1"/>
</dbReference>
<dbReference type="WBParaSite" id="jg13690">
    <property type="protein sequence ID" value="jg13690"/>
    <property type="gene ID" value="jg13690"/>
</dbReference>
<dbReference type="GO" id="GO:0005615">
    <property type="term" value="C:extracellular space"/>
    <property type="evidence" value="ECO:0007669"/>
    <property type="project" value="TreeGrafter"/>
</dbReference>
<dbReference type="GO" id="GO:0005737">
    <property type="term" value="C:cytoplasm"/>
    <property type="evidence" value="ECO:0007669"/>
    <property type="project" value="TreeGrafter"/>
</dbReference>
<proteinExistence type="predicted"/>
<dbReference type="Pfam" id="PF17900">
    <property type="entry name" value="Peptidase_M1_N"/>
    <property type="match status" value="1"/>
</dbReference>
<dbReference type="GO" id="GO:0043171">
    <property type="term" value="P:peptide catabolic process"/>
    <property type="evidence" value="ECO:0007669"/>
    <property type="project" value="TreeGrafter"/>
</dbReference>
<dbReference type="AlphaFoldDB" id="A0A915CXP4"/>
<dbReference type="InterPro" id="IPR042097">
    <property type="entry name" value="Aminopeptidase_N-like_N_sf"/>
</dbReference>
<dbReference type="Gene3D" id="2.60.40.1730">
    <property type="entry name" value="tricorn interacting facor f3 domain"/>
    <property type="match status" value="2"/>
</dbReference>
<dbReference type="GO" id="GO:0016020">
    <property type="term" value="C:membrane"/>
    <property type="evidence" value="ECO:0007669"/>
    <property type="project" value="TreeGrafter"/>
</dbReference>
<dbReference type="PANTHER" id="PTHR11533:SF299">
    <property type="entry name" value="AMINOPEPTIDASE"/>
    <property type="match status" value="1"/>
</dbReference>
<accession>A0A915CXP4</accession>